<organism evidence="1 2">
    <name type="scientific">Floridaenema aerugineum BLCC-F46</name>
    <dbReference type="NCBI Taxonomy" id="3153654"/>
    <lineage>
        <taxon>Bacteria</taxon>
        <taxon>Bacillati</taxon>
        <taxon>Cyanobacteriota</taxon>
        <taxon>Cyanophyceae</taxon>
        <taxon>Oscillatoriophycideae</taxon>
        <taxon>Aerosakkonematales</taxon>
        <taxon>Aerosakkonemataceae</taxon>
        <taxon>Floridanema</taxon>
        <taxon>Floridanema aerugineum</taxon>
    </lineage>
</organism>
<reference evidence="1 2" key="1">
    <citation type="submission" date="2024-09" db="EMBL/GenBank/DDBJ databases">
        <title>Floridaenema gen nov. (Aerosakkonemataceae, Aerosakkonematales ord. nov., Cyanobacteria) from benthic tropical and subtropical fresh waters, with the description of four new species.</title>
        <authorList>
            <person name="Moretto J.A."/>
            <person name="Berthold D.E."/>
            <person name="Lefler F.W."/>
            <person name="Huang I.-S."/>
            <person name="Laughinghouse H. IV."/>
        </authorList>
    </citation>
    <scope>NUCLEOTIDE SEQUENCE [LARGE SCALE GENOMIC DNA]</scope>
    <source>
        <strain evidence="1 2">BLCC-F46</strain>
    </source>
</reference>
<keyword evidence="2" id="KW-1185">Reference proteome</keyword>
<dbReference type="RefSeq" id="WP_413270263.1">
    <property type="nucleotide sequence ID" value="NZ_JBHFNQ010000075.1"/>
</dbReference>
<evidence type="ECO:0000313" key="1">
    <source>
        <dbReference type="EMBL" id="MFB2877153.1"/>
    </source>
</evidence>
<dbReference type="Proteomes" id="UP001576774">
    <property type="component" value="Unassembled WGS sequence"/>
</dbReference>
<accession>A0ABV4X4K9</accession>
<sequence length="107" mass="12123">MFYRLGKMGILGFAVPLWVGCFPRVVQALPPPEDMPEEILRTEIITEARSPIDGKLLSAAEYAELIASLQLDSPPEPMVSSDIKYLLFLLRLRSQIRLILPFLDFSF</sequence>
<gene>
    <name evidence="1" type="ORF">ACE1CC_09715</name>
</gene>
<comment type="caution">
    <text evidence="1">The sequence shown here is derived from an EMBL/GenBank/DDBJ whole genome shotgun (WGS) entry which is preliminary data.</text>
</comment>
<dbReference type="EMBL" id="JBHFNQ010000075">
    <property type="protein sequence ID" value="MFB2877153.1"/>
    <property type="molecule type" value="Genomic_DNA"/>
</dbReference>
<proteinExistence type="predicted"/>
<protein>
    <recommendedName>
        <fullName evidence="3">Glutathione S-transferase</fullName>
    </recommendedName>
</protein>
<evidence type="ECO:0008006" key="3">
    <source>
        <dbReference type="Google" id="ProtNLM"/>
    </source>
</evidence>
<evidence type="ECO:0000313" key="2">
    <source>
        <dbReference type="Proteomes" id="UP001576774"/>
    </source>
</evidence>
<name>A0ABV4X4K9_9CYAN</name>
<dbReference type="PROSITE" id="PS51257">
    <property type="entry name" value="PROKAR_LIPOPROTEIN"/>
    <property type="match status" value="1"/>
</dbReference>